<dbReference type="Proteomes" id="UP001165064">
    <property type="component" value="Unassembled WGS sequence"/>
</dbReference>
<gene>
    <name evidence="1" type="ORF">Amon02_001171100</name>
</gene>
<keyword evidence="2" id="KW-1185">Reference proteome</keyword>
<name>A0ACB5U7P8_AMBMO</name>
<dbReference type="EMBL" id="BSXS01012913">
    <property type="protein sequence ID" value="GMF03236.1"/>
    <property type="molecule type" value="Genomic_DNA"/>
</dbReference>
<protein>
    <submittedName>
        <fullName evidence="1">Unnamed protein product</fullName>
    </submittedName>
</protein>
<comment type="caution">
    <text evidence="1">The sequence shown here is derived from an EMBL/GenBank/DDBJ whole genome shotgun (WGS) entry which is preliminary data.</text>
</comment>
<accession>A0ACB5U7P8</accession>
<proteinExistence type="predicted"/>
<organism evidence="1 2">
    <name type="scientific">Ambrosiozyma monospora</name>
    <name type="common">Yeast</name>
    <name type="synonym">Endomycopsis monosporus</name>
    <dbReference type="NCBI Taxonomy" id="43982"/>
    <lineage>
        <taxon>Eukaryota</taxon>
        <taxon>Fungi</taxon>
        <taxon>Dikarya</taxon>
        <taxon>Ascomycota</taxon>
        <taxon>Saccharomycotina</taxon>
        <taxon>Pichiomycetes</taxon>
        <taxon>Pichiales</taxon>
        <taxon>Pichiaceae</taxon>
        <taxon>Ambrosiozyma</taxon>
    </lineage>
</organism>
<evidence type="ECO:0000313" key="2">
    <source>
        <dbReference type="Proteomes" id="UP001165064"/>
    </source>
</evidence>
<reference evidence="1" key="1">
    <citation type="submission" date="2023-04" db="EMBL/GenBank/DDBJ databases">
        <title>Ambrosiozyma monospora NBRC 10751.</title>
        <authorList>
            <person name="Ichikawa N."/>
            <person name="Sato H."/>
            <person name="Tonouchi N."/>
        </authorList>
    </citation>
    <scope>NUCLEOTIDE SEQUENCE</scope>
    <source>
        <strain evidence="1">NBRC 10751</strain>
    </source>
</reference>
<evidence type="ECO:0000313" key="1">
    <source>
        <dbReference type="EMBL" id="GMF03236.1"/>
    </source>
</evidence>
<sequence>MEVMNCPEKYNERICQLMSRSKINVLVLDSNEVSFNKTLSSLDKRAYITKIEDSKLAAYLKTDVSTLTALLSSNGIDAKHIKVLRLAPTIHIPLGGIKVTETMELEGIKNCYAAGEIVGGIHGSKMIIGTALLSCVVFGLIAADTATSFILSKLSNKASNRSAIDRLTQLQNHLNPSNSNEIIPEQFKIPDDEYQIEEISKHNSKDDCWLVVKNVVLDVTQFMSNHPGGFNAIKVNGGYDVSASFNMLHDDGMILKYAKNCIIGRVQGTIPYLELVDLD</sequence>